<dbReference type="InterPro" id="IPR002654">
    <property type="entry name" value="Glyco_trans_25"/>
</dbReference>
<dbReference type="AlphaFoldDB" id="A0A6J6JAZ2"/>
<sequence>MPFMTSIDNPLHSPIARTMVVIVAVPAHVERNQWMEFQRALFSQMGLASRFSYGIDASELVVSGGSDQTLKSLNCGERESIYDTTRRINGEPMSPENLACSWSHLLVYEQLIEDPTYDQYLVLENDAELISPQLLVELLEHLPENFDLAHLGTSEWYRFECVSAVNAHYWDIRKQYFNNAHAYVLSKKGARKLLAFADGTVSLPADDLLSNAFLMTSDFNVIVPLENPLQSGPIGAVSTVDVKR</sequence>
<evidence type="ECO:0000313" key="2">
    <source>
        <dbReference type="EMBL" id="CAB4566637.1"/>
    </source>
</evidence>
<accession>A0A6J6JAZ2</accession>
<name>A0A6J6JAZ2_9ZZZZ</name>
<gene>
    <name evidence="2" type="ORF">UFOPK1711_00249</name>
    <name evidence="3" type="ORF">UFOPK2143_00086</name>
    <name evidence="4" type="ORF">UFOPK2350_00073</name>
</gene>
<evidence type="ECO:0000313" key="3">
    <source>
        <dbReference type="EMBL" id="CAB4633795.1"/>
    </source>
</evidence>
<dbReference type="EMBL" id="CAEZXE010000003">
    <property type="protein sequence ID" value="CAB4666269.1"/>
    <property type="molecule type" value="Genomic_DNA"/>
</dbReference>
<dbReference type="Pfam" id="PF01755">
    <property type="entry name" value="Glyco_transf_25"/>
    <property type="match status" value="1"/>
</dbReference>
<protein>
    <submittedName>
        <fullName evidence="3">Unannotated protein</fullName>
    </submittedName>
</protein>
<reference evidence="3" key="1">
    <citation type="submission" date="2020-05" db="EMBL/GenBank/DDBJ databases">
        <authorList>
            <person name="Chiriac C."/>
            <person name="Salcher M."/>
            <person name="Ghai R."/>
            <person name="Kavagutti S V."/>
        </authorList>
    </citation>
    <scope>NUCLEOTIDE SEQUENCE</scope>
</reference>
<organism evidence="3">
    <name type="scientific">freshwater metagenome</name>
    <dbReference type="NCBI Taxonomy" id="449393"/>
    <lineage>
        <taxon>unclassified sequences</taxon>
        <taxon>metagenomes</taxon>
        <taxon>ecological metagenomes</taxon>
    </lineage>
</organism>
<evidence type="ECO:0000259" key="1">
    <source>
        <dbReference type="Pfam" id="PF01755"/>
    </source>
</evidence>
<dbReference type="EMBL" id="CAEZTR010000009">
    <property type="protein sequence ID" value="CAB4566637.1"/>
    <property type="molecule type" value="Genomic_DNA"/>
</dbReference>
<evidence type="ECO:0000313" key="4">
    <source>
        <dbReference type="EMBL" id="CAB4666269.1"/>
    </source>
</evidence>
<proteinExistence type="predicted"/>
<dbReference type="EMBL" id="CAEZVV010000002">
    <property type="protein sequence ID" value="CAB4633795.1"/>
    <property type="molecule type" value="Genomic_DNA"/>
</dbReference>
<feature type="domain" description="Glycosyl transferase family 25" evidence="1">
    <location>
        <begin position="85"/>
        <end position="208"/>
    </location>
</feature>